<keyword evidence="2" id="KW-1185">Reference proteome</keyword>
<accession>A0AAV9SWT2</accession>
<organism evidence="1 2">
    <name type="scientific">Colletotrichum tabaci</name>
    <dbReference type="NCBI Taxonomy" id="1209068"/>
    <lineage>
        <taxon>Eukaryota</taxon>
        <taxon>Fungi</taxon>
        <taxon>Dikarya</taxon>
        <taxon>Ascomycota</taxon>
        <taxon>Pezizomycotina</taxon>
        <taxon>Sordariomycetes</taxon>
        <taxon>Hypocreomycetidae</taxon>
        <taxon>Glomerellales</taxon>
        <taxon>Glomerellaceae</taxon>
        <taxon>Colletotrichum</taxon>
        <taxon>Colletotrichum destructivum species complex</taxon>
    </lineage>
</organism>
<sequence>MGVVRDRYTVSSGPESFGPSQEVIPLCMSECCAIRSVHSSSELP</sequence>
<evidence type="ECO:0000313" key="1">
    <source>
        <dbReference type="EMBL" id="KAK6207472.1"/>
    </source>
</evidence>
<name>A0AAV9SWT2_9PEZI</name>
<dbReference type="Proteomes" id="UP001327957">
    <property type="component" value="Unassembled WGS sequence"/>
</dbReference>
<reference evidence="1 2" key="1">
    <citation type="submission" date="2023-04" db="EMBL/GenBank/DDBJ databases">
        <title>Colletotrichum tabacum stain YC1 causing leaf anthracnose on Nicotiana tabacum(L.) cv.</title>
        <authorList>
            <person name="Ji Z."/>
            <person name="Wang M."/>
            <person name="Zhang J."/>
            <person name="Wang N."/>
            <person name="Zhou Z."/>
        </authorList>
    </citation>
    <scope>NUCLEOTIDE SEQUENCE [LARGE SCALE GENOMIC DNA]</scope>
    <source>
        <strain evidence="1 2">YC1</strain>
    </source>
</reference>
<evidence type="ECO:0000313" key="2">
    <source>
        <dbReference type="Proteomes" id="UP001327957"/>
    </source>
</evidence>
<dbReference type="AlphaFoldDB" id="A0AAV9SWT2"/>
<dbReference type="EMBL" id="JASAOK010000053">
    <property type="protein sequence ID" value="KAK6207472.1"/>
    <property type="molecule type" value="Genomic_DNA"/>
</dbReference>
<comment type="caution">
    <text evidence="1">The sequence shown here is derived from an EMBL/GenBank/DDBJ whole genome shotgun (WGS) entry which is preliminary data.</text>
</comment>
<proteinExistence type="predicted"/>
<gene>
    <name evidence="1" type="ORF">QIS74_12553</name>
</gene>
<protein>
    <submittedName>
        <fullName evidence="1">Uncharacterized protein</fullName>
    </submittedName>
</protein>